<protein>
    <recommendedName>
        <fullName evidence="4">Amino acid transporter</fullName>
    </recommendedName>
</protein>
<evidence type="ECO:0000313" key="2">
    <source>
        <dbReference type="EMBL" id="GAA4771575.1"/>
    </source>
</evidence>
<sequence length="101" mass="10674">MTDKPTRRALMRPVQLLAVAFGSAVFALLVGAMSMGAFTAQPGEVIAQAWTVASIIAGVVFIVVLLVVAMLLLVVDPADVTKTIDRPVLLPDDDEPESRQG</sequence>
<reference evidence="3" key="1">
    <citation type="journal article" date="2019" name="Int. J. Syst. Evol. Microbiol.">
        <title>The Global Catalogue of Microorganisms (GCM) 10K type strain sequencing project: providing services to taxonomists for standard genome sequencing and annotation.</title>
        <authorList>
            <consortium name="The Broad Institute Genomics Platform"/>
            <consortium name="The Broad Institute Genome Sequencing Center for Infectious Disease"/>
            <person name="Wu L."/>
            <person name="Ma J."/>
        </authorList>
    </citation>
    <scope>NUCLEOTIDE SEQUENCE [LARGE SCALE GENOMIC DNA]</scope>
    <source>
        <strain evidence="3">JCM 18537</strain>
    </source>
</reference>
<evidence type="ECO:0000256" key="1">
    <source>
        <dbReference type="SAM" id="Phobius"/>
    </source>
</evidence>
<gene>
    <name evidence="2" type="ORF">GCM10023351_14540</name>
</gene>
<name>A0ABP9A1W7_9MICO</name>
<comment type="caution">
    <text evidence="2">The sequence shown here is derived from an EMBL/GenBank/DDBJ whole genome shotgun (WGS) entry which is preliminary data.</text>
</comment>
<keyword evidence="1" id="KW-0812">Transmembrane</keyword>
<keyword evidence="1" id="KW-1133">Transmembrane helix</keyword>
<dbReference type="RefSeq" id="WP_345437563.1">
    <property type="nucleotide sequence ID" value="NZ_BAABKO010000002.1"/>
</dbReference>
<feature type="transmembrane region" description="Helical" evidence="1">
    <location>
        <begin position="52"/>
        <end position="75"/>
    </location>
</feature>
<keyword evidence="1" id="KW-0472">Membrane</keyword>
<keyword evidence="3" id="KW-1185">Reference proteome</keyword>
<dbReference type="EMBL" id="BAABKO010000002">
    <property type="protein sequence ID" value="GAA4771575.1"/>
    <property type="molecule type" value="Genomic_DNA"/>
</dbReference>
<evidence type="ECO:0000313" key="3">
    <source>
        <dbReference type="Proteomes" id="UP001501645"/>
    </source>
</evidence>
<evidence type="ECO:0008006" key="4">
    <source>
        <dbReference type="Google" id="ProtNLM"/>
    </source>
</evidence>
<dbReference type="Proteomes" id="UP001501645">
    <property type="component" value="Unassembled WGS sequence"/>
</dbReference>
<proteinExistence type="predicted"/>
<organism evidence="2 3">
    <name type="scientific">Microbacterium gilvum</name>
    <dbReference type="NCBI Taxonomy" id="1336204"/>
    <lineage>
        <taxon>Bacteria</taxon>
        <taxon>Bacillati</taxon>
        <taxon>Actinomycetota</taxon>
        <taxon>Actinomycetes</taxon>
        <taxon>Micrococcales</taxon>
        <taxon>Microbacteriaceae</taxon>
        <taxon>Microbacterium</taxon>
    </lineage>
</organism>
<accession>A0ABP9A1W7</accession>